<dbReference type="GeneID" id="111099712"/>
<evidence type="ECO:0000313" key="2">
    <source>
        <dbReference type="Proteomes" id="UP000694844"/>
    </source>
</evidence>
<accession>A0A8B8A899</accession>
<protein>
    <submittedName>
        <fullName evidence="3">Scavenger receptor class F member 1-like</fullName>
    </submittedName>
</protein>
<gene>
    <name evidence="3" type="primary">LOC111099712</name>
</gene>
<keyword evidence="1" id="KW-0812">Transmembrane</keyword>
<dbReference type="KEGG" id="cvn:111099712"/>
<feature type="transmembrane region" description="Helical" evidence="1">
    <location>
        <begin position="116"/>
        <end position="136"/>
    </location>
</feature>
<evidence type="ECO:0000313" key="3">
    <source>
        <dbReference type="RefSeq" id="XP_022286833.1"/>
    </source>
</evidence>
<dbReference type="Gene3D" id="2.170.300.10">
    <property type="entry name" value="Tie2 ligand-binding domain superfamily"/>
    <property type="match status" value="1"/>
</dbReference>
<evidence type="ECO:0000256" key="1">
    <source>
        <dbReference type="SAM" id="Phobius"/>
    </source>
</evidence>
<name>A0A8B8A899_CRAVI</name>
<keyword evidence="2" id="KW-1185">Reference proteome</keyword>
<organism evidence="2 3">
    <name type="scientific">Crassostrea virginica</name>
    <name type="common">Eastern oyster</name>
    <dbReference type="NCBI Taxonomy" id="6565"/>
    <lineage>
        <taxon>Eukaryota</taxon>
        <taxon>Metazoa</taxon>
        <taxon>Spiralia</taxon>
        <taxon>Lophotrochozoa</taxon>
        <taxon>Mollusca</taxon>
        <taxon>Bivalvia</taxon>
        <taxon>Autobranchia</taxon>
        <taxon>Pteriomorphia</taxon>
        <taxon>Ostreida</taxon>
        <taxon>Ostreoidea</taxon>
        <taxon>Ostreidae</taxon>
        <taxon>Crassostrea</taxon>
    </lineage>
</organism>
<sequence>MSSLIVFYVYILCFIVCLIDNCVGHSASSDSRCDGRYKGCCEGFKHDATLNRCIECEVGYYSENCSSRCPKGTYGKDCQEKCSCSEDECHFERGCFNEKQEPPREVKLENILRKTMPGLVFLLIFVMVAYMLVFVFQKLTVRRVIPSIDVVIKEDDSRG</sequence>
<dbReference type="RefSeq" id="XP_022286833.1">
    <property type="nucleotide sequence ID" value="XM_022431125.1"/>
</dbReference>
<feature type="transmembrane region" description="Helical" evidence="1">
    <location>
        <begin position="6"/>
        <end position="23"/>
    </location>
</feature>
<keyword evidence="1" id="KW-0472">Membrane</keyword>
<reference evidence="3" key="1">
    <citation type="submission" date="2025-08" db="UniProtKB">
        <authorList>
            <consortium name="RefSeq"/>
        </authorList>
    </citation>
    <scope>IDENTIFICATION</scope>
    <source>
        <tissue evidence="3">Whole sample</tissue>
    </source>
</reference>
<proteinExistence type="predicted"/>
<dbReference type="Proteomes" id="UP000694844">
    <property type="component" value="Chromosome 6"/>
</dbReference>
<dbReference type="AlphaFoldDB" id="A0A8B8A899"/>
<keyword evidence="1" id="KW-1133">Transmembrane helix</keyword>